<protein>
    <submittedName>
        <fullName evidence="2">Uncharacterized protein</fullName>
    </submittedName>
</protein>
<keyword evidence="3" id="KW-1185">Reference proteome</keyword>
<evidence type="ECO:0000256" key="1">
    <source>
        <dbReference type="SAM" id="MobiDB-lite"/>
    </source>
</evidence>
<feature type="region of interest" description="Disordered" evidence="1">
    <location>
        <begin position="65"/>
        <end position="87"/>
    </location>
</feature>
<sequence length="87" mass="10282">MSLESTTTPCSTYLKYTGFTKPNTYVREEMNKKTKQEKKYILHIHPPEQIRTDITSFFSYQKKMAKERNKEKNGKRTSGLVLGEFRI</sequence>
<dbReference type="Proteomes" id="UP001054945">
    <property type="component" value="Unassembled WGS sequence"/>
</dbReference>
<feature type="compositionally biased region" description="Basic and acidic residues" evidence="1">
    <location>
        <begin position="65"/>
        <end position="74"/>
    </location>
</feature>
<dbReference type="AlphaFoldDB" id="A0AAV4Y6F8"/>
<accession>A0AAV4Y6F8</accession>
<evidence type="ECO:0000313" key="2">
    <source>
        <dbReference type="EMBL" id="GIZ02923.1"/>
    </source>
</evidence>
<organism evidence="2 3">
    <name type="scientific">Caerostris extrusa</name>
    <name type="common">Bark spider</name>
    <name type="synonym">Caerostris bankana</name>
    <dbReference type="NCBI Taxonomy" id="172846"/>
    <lineage>
        <taxon>Eukaryota</taxon>
        <taxon>Metazoa</taxon>
        <taxon>Ecdysozoa</taxon>
        <taxon>Arthropoda</taxon>
        <taxon>Chelicerata</taxon>
        <taxon>Arachnida</taxon>
        <taxon>Araneae</taxon>
        <taxon>Araneomorphae</taxon>
        <taxon>Entelegynae</taxon>
        <taxon>Araneoidea</taxon>
        <taxon>Araneidae</taxon>
        <taxon>Caerostris</taxon>
    </lineage>
</organism>
<name>A0AAV4Y6F8_CAEEX</name>
<dbReference type="EMBL" id="BPLR01001523">
    <property type="protein sequence ID" value="GIZ02923.1"/>
    <property type="molecule type" value="Genomic_DNA"/>
</dbReference>
<comment type="caution">
    <text evidence="2">The sequence shown here is derived from an EMBL/GenBank/DDBJ whole genome shotgun (WGS) entry which is preliminary data.</text>
</comment>
<reference evidence="2 3" key="1">
    <citation type="submission" date="2021-06" db="EMBL/GenBank/DDBJ databases">
        <title>Caerostris extrusa draft genome.</title>
        <authorList>
            <person name="Kono N."/>
            <person name="Arakawa K."/>
        </authorList>
    </citation>
    <scope>NUCLEOTIDE SEQUENCE [LARGE SCALE GENOMIC DNA]</scope>
</reference>
<proteinExistence type="predicted"/>
<evidence type="ECO:0000313" key="3">
    <source>
        <dbReference type="Proteomes" id="UP001054945"/>
    </source>
</evidence>
<gene>
    <name evidence="2" type="ORF">CEXT_478981</name>
</gene>